<dbReference type="Proteomes" id="UP001612741">
    <property type="component" value="Unassembled WGS sequence"/>
</dbReference>
<feature type="transmembrane region" description="Helical" evidence="2">
    <location>
        <begin position="195"/>
        <end position="216"/>
    </location>
</feature>
<keyword evidence="2" id="KW-1133">Transmembrane helix</keyword>
<reference evidence="3 4" key="1">
    <citation type="submission" date="2024-10" db="EMBL/GenBank/DDBJ databases">
        <title>The Natural Products Discovery Center: Release of the First 8490 Sequenced Strains for Exploring Actinobacteria Biosynthetic Diversity.</title>
        <authorList>
            <person name="Kalkreuter E."/>
            <person name="Kautsar S.A."/>
            <person name="Yang D."/>
            <person name="Bader C.D."/>
            <person name="Teijaro C.N."/>
            <person name="Fluegel L."/>
            <person name="Davis C.M."/>
            <person name="Simpson J.R."/>
            <person name="Lauterbach L."/>
            <person name="Steele A.D."/>
            <person name="Gui C."/>
            <person name="Meng S."/>
            <person name="Li G."/>
            <person name="Viehrig K."/>
            <person name="Ye F."/>
            <person name="Su P."/>
            <person name="Kiefer A.F."/>
            <person name="Nichols A."/>
            <person name="Cepeda A.J."/>
            <person name="Yan W."/>
            <person name="Fan B."/>
            <person name="Jiang Y."/>
            <person name="Adhikari A."/>
            <person name="Zheng C.-J."/>
            <person name="Schuster L."/>
            <person name="Cowan T.M."/>
            <person name="Smanski M.J."/>
            <person name="Chevrette M.G."/>
            <person name="De Carvalho L.P.S."/>
            <person name="Shen B."/>
        </authorList>
    </citation>
    <scope>NUCLEOTIDE SEQUENCE [LARGE SCALE GENOMIC DNA]</scope>
    <source>
        <strain evidence="3 4">NPDC050545</strain>
    </source>
</reference>
<feature type="transmembrane region" description="Helical" evidence="2">
    <location>
        <begin position="254"/>
        <end position="273"/>
    </location>
</feature>
<protein>
    <submittedName>
        <fullName evidence="3">Uncharacterized protein</fullName>
    </submittedName>
</protein>
<feature type="transmembrane region" description="Helical" evidence="2">
    <location>
        <begin position="228"/>
        <end position="247"/>
    </location>
</feature>
<dbReference type="EMBL" id="JBITGY010000001">
    <property type="protein sequence ID" value="MFI6496512.1"/>
    <property type="molecule type" value="Genomic_DNA"/>
</dbReference>
<accession>A0ABW7YKT5</accession>
<proteinExistence type="predicted"/>
<evidence type="ECO:0000313" key="3">
    <source>
        <dbReference type="EMBL" id="MFI6496512.1"/>
    </source>
</evidence>
<sequence>MSTLTDRYVDAVLRRVPAHQRPEIERELRASIADALEGHEAGPWGEHEGEDEAGGTAQTGGAARAERADRAEVAVLTELGDPAKLAAGYSDEPLWLIGPERFLDYTRLLTALLVSVVPVVALAIGLPVGLQGDWRGAVWDGLGAGLTAFAHLVCWTTLGFAVFERLPLPGRTGSKAWTPDALPKRPSRRLRFTELVLETVATALFGALILISPRFGVLAPQLWETGQVYVFLVLAVAALASSFAKYYARWSVPVAVAGSLAGVAAAVMLIWLAANDRVLNPAAGLPGWINTVLIVISAFTVLNTVIDGVARAREELS</sequence>
<evidence type="ECO:0000313" key="4">
    <source>
        <dbReference type="Proteomes" id="UP001612741"/>
    </source>
</evidence>
<keyword evidence="4" id="KW-1185">Reference proteome</keyword>
<feature type="transmembrane region" description="Helical" evidence="2">
    <location>
        <begin position="142"/>
        <end position="163"/>
    </location>
</feature>
<keyword evidence="2" id="KW-0812">Transmembrane</keyword>
<feature type="compositionally biased region" description="Low complexity" evidence="1">
    <location>
        <begin position="54"/>
        <end position="63"/>
    </location>
</feature>
<feature type="transmembrane region" description="Helical" evidence="2">
    <location>
        <begin position="108"/>
        <end position="130"/>
    </location>
</feature>
<dbReference type="RefSeq" id="WP_397078687.1">
    <property type="nucleotide sequence ID" value="NZ_JBITGY010000001.1"/>
</dbReference>
<gene>
    <name evidence="3" type="ORF">ACIBG2_03955</name>
</gene>
<feature type="region of interest" description="Disordered" evidence="1">
    <location>
        <begin position="40"/>
        <end position="64"/>
    </location>
</feature>
<keyword evidence="2" id="KW-0472">Membrane</keyword>
<name>A0ABW7YKT5_9ACTN</name>
<evidence type="ECO:0000256" key="1">
    <source>
        <dbReference type="SAM" id="MobiDB-lite"/>
    </source>
</evidence>
<organism evidence="3 4">
    <name type="scientific">Nonomuraea typhae</name>
    <dbReference type="NCBI Taxonomy" id="2603600"/>
    <lineage>
        <taxon>Bacteria</taxon>
        <taxon>Bacillati</taxon>
        <taxon>Actinomycetota</taxon>
        <taxon>Actinomycetes</taxon>
        <taxon>Streptosporangiales</taxon>
        <taxon>Streptosporangiaceae</taxon>
        <taxon>Nonomuraea</taxon>
    </lineage>
</organism>
<evidence type="ECO:0000256" key="2">
    <source>
        <dbReference type="SAM" id="Phobius"/>
    </source>
</evidence>
<feature type="transmembrane region" description="Helical" evidence="2">
    <location>
        <begin position="285"/>
        <end position="306"/>
    </location>
</feature>
<comment type="caution">
    <text evidence="3">The sequence shown here is derived from an EMBL/GenBank/DDBJ whole genome shotgun (WGS) entry which is preliminary data.</text>
</comment>